<dbReference type="Proteomes" id="UP001626549">
    <property type="component" value="Chromosome"/>
</dbReference>
<evidence type="ECO:0000256" key="1">
    <source>
        <dbReference type="SAM" id="Phobius"/>
    </source>
</evidence>
<keyword evidence="1" id="KW-0472">Membrane</keyword>
<sequence length="240" mass="27368">MSKSDPIKWTKLLAESAAIVASILLAFAIDAWWDERKERRYEQETVLGLKAEYEEHYKDISWQIDFHGELLRGITTLLQACSMGRYEDAGASIDDAVWASLVPVTTDLGSSVRDSLINSGRIEIISNIELRKKLADWDRYVDELTDTQLDSADLVRDQLMPYYAKHGIGLAHGNTDKDGTPWPIVTKPSNPNSEAFALLFKDRAYCTTLEFRYANMNHTLDEYRYVLEAIEEIQSLLEEP</sequence>
<proteinExistence type="predicted"/>
<protein>
    <submittedName>
        <fullName evidence="2">Uncharacterized protein</fullName>
    </submittedName>
</protein>
<evidence type="ECO:0000313" key="2">
    <source>
        <dbReference type="EMBL" id="WOJ97397.1"/>
    </source>
</evidence>
<name>A0ABZ0IED2_9GAMM</name>
<accession>A0ABZ0IED2</accession>
<keyword evidence="1" id="KW-1133">Transmembrane helix</keyword>
<gene>
    <name evidence="2" type="ORF">R0137_02210</name>
</gene>
<reference evidence="2 3" key="1">
    <citation type="submission" date="2023-10" db="EMBL/GenBank/DDBJ databases">
        <title>Two novel species belonging to the OM43/NOR5 clade.</title>
        <authorList>
            <person name="Park M."/>
        </authorList>
    </citation>
    <scope>NUCLEOTIDE SEQUENCE [LARGE SCALE GENOMIC DNA]</scope>
    <source>
        <strain evidence="2 3">IMCC45268</strain>
    </source>
</reference>
<dbReference type="EMBL" id="CP136865">
    <property type="protein sequence ID" value="WOJ97397.1"/>
    <property type="molecule type" value="Genomic_DNA"/>
</dbReference>
<organism evidence="2 3">
    <name type="scientific">Congregibacter brevis</name>
    <dbReference type="NCBI Taxonomy" id="3081201"/>
    <lineage>
        <taxon>Bacteria</taxon>
        <taxon>Pseudomonadati</taxon>
        <taxon>Pseudomonadota</taxon>
        <taxon>Gammaproteobacteria</taxon>
        <taxon>Cellvibrionales</taxon>
        <taxon>Halieaceae</taxon>
        <taxon>Congregibacter</taxon>
    </lineage>
</organism>
<feature type="transmembrane region" description="Helical" evidence="1">
    <location>
        <begin position="12"/>
        <end position="33"/>
    </location>
</feature>
<keyword evidence="3" id="KW-1185">Reference proteome</keyword>
<evidence type="ECO:0000313" key="3">
    <source>
        <dbReference type="Proteomes" id="UP001626549"/>
    </source>
</evidence>
<keyword evidence="1" id="KW-0812">Transmembrane</keyword>
<dbReference type="RefSeq" id="WP_407328214.1">
    <property type="nucleotide sequence ID" value="NZ_CP136865.1"/>
</dbReference>